<organism evidence="1 2">
    <name type="scientific">Candidatus Thiomargarita nelsonii</name>
    <dbReference type="NCBI Taxonomy" id="1003181"/>
    <lineage>
        <taxon>Bacteria</taxon>
        <taxon>Pseudomonadati</taxon>
        <taxon>Pseudomonadota</taxon>
        <taxon>Gammaproteobacteria</taxon>
        <taxon>Thiotrichales</taxon>
        <taxon>Thiotrichaceae</taxon>
        <taxon>Thiomargarita</taxon>
    </lineage>
</organism>
<reference evidence="1 2" key="1">
    <citation type="journal article" date="2016" name="Front. Microbiol.">
        <title>Single-Cell (Meta-)Genomics of a Dimorphic Candidatus Thiomargarita nelsonii Reveals Genomic Plasticity.</title>
        <authorList>
            <person name="Flood B.E."/>
            <person name="Fliss P."/>
            <person name="Jones D.S."/>
            <person name="Dick G.J."/>
            <person name="Jain S."/>
            <person name="Kaster A.K."/>
            <person name="Winkel M."/>
            <person name="Mussmann M."/>
            <person name="Bailey J."/>
        </authorList>
    </citation>
    <scope>NUCLEOTIDE SEQUENCE [LARGE SCALE GENOMIC DNA]</scope>
    <source>
        <strain evidence="1">Hydrate Ridge</strain>
    </source>
</reference>
<gene>
    <name evidence="1" type="ORF">PN36_25465</name>
</gene>
<dbReference type="EMBL" id="JSZA02000139">
    <property type="protein sequence ID" value="KHD09717.1"/>
    <property type="molecule type" value="Genomic_DNA"/>
</dbReference>
<evidence type="ECO:0000313" key="2">
    <source>
        <dbReference type="Proteomes" id="UP000030428"/>
    </source>
</evidence>
<evidence type="ECO:0000313" key="1">
    <source>
        <dbReference type="EMBL" id="KHD09717.1"/>
    </source>
</evidence>
<accession>A0A0A6RMT6</accession>
<name>A0A0A6RMT6_9GAMM</name>
<dbReference type="AlphaFoldDB" id="A0A0A6RMT6"/>
<protein>
    <submittedName>
        <fullName evidence="1">Uncharacterized protein</fullName>
    </submittedName>
</protein>
<proteinExistence type="predicted"/>
<keyword evidence="2" id="KW-1185">Reference proteome</keyword>
<comment type="caution">
    <text evidence="1">The sequence shown here is derived from an EMBL/GenBank/DDBJ whole genome shotgun (WGS) entry which is preliminary data.</text>
</comment>
<dbReference type="Proteomes" id="UP000030428">
    <property type="component" value="Unassembled WGS sequence"/>
</dbReference>
<sequence>MEKIRKTIKTIKTISISIEIPPLGGTISYAASESLSVTGAHPHAENDNADLDDKWRVSFQTFQDKVPEKKAFITITDSTGKEVVSNQPQKLKYRDERWQFDERLPSVENLREKHTLTVTYEVEDDVVTDTF</sequence>